<reference evidence="2" key="1">
    <citation type="submission" date="2022-11" db="EMBL/GenBank/DDBJ databases">
        <authorList>
            <person name="Kikuchi T."/>
        </authorList>
    </citation>
    <scope>NUCLEOTIDE SEQUENCE</scope>
    <source>
        <strain evidence="2">PS1010</strain>
    </source>
</reference>
<feature type="signal peptide" evidence="1">
    <location>
        <begin position="1"/>
        <end position="18"/>
    </location>
</feature>
<sequence length="90" mass="10184">MQSLSACILAALVLLTVGLPVFEDNENTFYVPLTGLERRMVRRSVLDEMNKRAFNQHQQLAIPRGGAMVSGRGWMPGFVDTPRFLYKRSL</sequence>
<name>A0A9P1J219_9PELO</name>
<keyword evidence="1" id="KW-0732">Signal</keyword>
<evidence type="ECO:0000313" key="3">
    <source>
        <dbReference type="Proteomes" id="UP001152747"/>
    </source>
</evidence>
<feature type="chain" id="PRO_5040420087" description="Neuropeptide-Like Protein" evidence="1">
    <location>
        <begin position="19"/>
        <end position="90"/>
    </location>
</feature>
<accession>A0A9P1J219</accession>
<proteinExistence type="predicted"/>
<protein>
    <recommendedName>
        <fullName evidence="4">Neuropeptide-Like Protein</fullName>
    </recommendedName>
</protein>
<keyword evidence="3" id="KW-1185">Reference proteome</keyword>
<gene>
    <name evidence="2" type="ORF">CAMP_LOCUS19393</name>
</gene>
<evidence type="ECO:0000256" key="1">
    <source>
        <dbReference type="SAM" id="SignalP"/>
    </source>
</evidence>
<comment type="caution">
    <text evidence="2">The sequence shown here is derived from an EMBL/GenBank/DDBJ whole genome shotgun (WGS) entry which is preliminary data.</text>
</comment>
<dbReference type="Proteomes" id="UP001152747">
    <property type="component" value="Unassembled WGS sequence"/>
</dbReference>
<dbReference type="OrthoDB" id="5827953at2759"/>
<dbReference type="EMBL" id="CANHGI010000006">
    <property type="protein sequence ID" value="CAI5456756.1"/>
    <property type="molecule type" value="Genomic_DNA"/>
</dbReference>
<dbReference type="AlphaFoldDB" id="A0A9P1J219"/>
<evidence type="ECO:0000313" key="2">
    <source>
        <dbReference type="EMBL" id="CAI5456756.1"/>
    </source>
</evidence>
<organism evidence="2 3">
    <name type="scientific">Caenorhabditis angaria</name>
    <dbReference type="NCBI Taxonomy" id="860376"/>
    <lineage>
        <taxon>Eukaryota</taxon>
        <taxon>Metazoa</taxon>
        <taxon>Ecdysozoa</taxon>
        <taxon>Nematoda</taxon>
        <taxon>Chromadorea</taxon>
        <taxon>Rhabditida</taxon>
        <taxon>Rhabditina</taxon>
        <taxon>Rhabditomorpha</taxon>
        <taxon>Rhabditoidea</taxon>
        <taxon>Rhabditidae</taxon>
        <taxon>Peloderinae</taxon>
        <taxon>Caenorhabditis</taxon>
    </lineage>
</organism>
<evidence type="ECO:0008006" key="4">
    <source>
        <dbReference type="Google" id="ProtNLM"/>
    </source>
</evidence>